<evidence type="ECO:0000256" key="9">
    <source>
        <dbReference type="ARBA" id="ARBA00022991"/>
    </source>
</evidence>
<keyword evidence="5" id="KW-0597">Phosphoprotein</keyword>
<dbReference type="InterPro" id="IPR035965">
    <property type="entry name" value="PAS-like_dom_sf"/>
</dbReference>
<keyword evidence="13" id="KW-0547">Nucleotide-binding</keyword>
<dbReference type="AlphaFoldDB" id="A0AAE9ZX48"/>
<reference evidence="13" key="1">
    <citation type="submission" date="2023-03" db="EMBL/GenBank/DDBJ databases">
        <title>Lomoglobus Profundus gen. nov., sp. nov., a novel member of the phylum Verrucomicrobia, isolated from deep-marine sediment of South China Sea.</title>
        <authorList>
            <person name="Ahmad T."/>
            <person name="Ishaq S.E."/>
            <person name="Wang F."/>
        </authorList>
    </citation>
    <scope>NUCLEOTIDE SEQUENCE</scope>
    <source>
        <strain evidence="13">LMO-M01</strain>
    </source>
</reference>
<keyword evidence="9" id="KW-0157">Chromophore</keyword>
<dbReference type="GO" id="GO:0006355">
    <property type="term" value="P:regulation of DNA-templated transcription"/>
    <property type="evidence" value="ECO:0007669"/>
    <property type="project" value="InterPro"/>
</dbReference>
<dbReference type="PRINTS" id="PR01033">
    <property type="entry name" value="PHYTOCHROME"/>
</dbReference>
<dbReference type="InterPro" id="IPR036890">
    <property type="entry name" value="HATPase_C_sf"/>
</dbReference>
<proteinExistence type="inferred from homology"/>
<dbReference type="FunFam" id="3.30.565.10:FF:000006">
    <property type="entry name" value="Sensor histidine kinase WalK"/>
    <property type="match status" value="1"/>
</dbReference>
<dbReference type="KEGG" id="slom:PXH66_20385"/>
<keyword evidence="13" id="KW-0067">ATP-binding</keyword>
<dbReference type="CDD" id="cd00082">
    <property type="entry name" value="HisKA"/>
    <property type="match status" value="1"/>
</dbReference>
<dbReference type="Pfam" id="PF00360">
    <property type="entry name" value="PHY"/>
    <property type="match status" value="1"/>
</dbReference>
<dbReference type="Gene3D" id="3.30.450.40">
    <property type="match status" value="1"/>
</dbReference>
<evidence type="ECO:0000259" key="11">
    <source>
        <dbReference type="PROSITE" id="PS50046"/>
    </source>
</evidence>
<evidence type="ECO:0000256" key="10">
    <source>
        <dbReference type="ARBA" id="ARBA00023170"/>
    </source>
</evidence>
<dbReference type="SUPFAM" id="SSF47384">
    <property type="entry name" value="Homodimeric domain of signal transducing histidine kinase"/>
    <property type="match status" value="1"/>
</dbReference>
<dbReference type="InterPro" id="IPR003594">
    <property type="entry name" value="HATPase_dom"/>
</dbReference>
<evidence type="ECO:0000256" key="6">
    <source>
        <dbReference type="ARBA" id="ARBA00022606"/>
    </source>
</evidence>
<protein>
    <recommendedName>
        <fullName evidence="3">histidine kinase</fullName>
        <ecNumber evidence="3">2.7.13.3</ecNumber>
    </recommendedName>
</protein>
<evidence type="ECO:0000256" key="3">
    <source>
        <dbReference type="ARBA" id="ARBA00012438"/>
    </source>
</evidence>
<keyword evidence="7" id="KW-0808">Transferase</keyword>
<feature type="domain" description="Histidine kinase" evidence="12">
    <location>
        <begin position="531"/>
        <end position="747"/>
    </location>
</feature>
<evidence type="ECO:0000256" key="7">
    <source>
        <dbReference type="ARBA" id="ARBA00022679"/>
    </source>
</evidence>
<dbReference type="SUPFAM" id="SSF55785">
    <property type="entry name" value="PYP-like sensor domain (PAS domain)"/>
    <property type="match status" value="1"/>
</dbReference>
<dbReference type="InterPro" id="IPR029016">
    <property type="entry name" value="GAF-like_dom_sf"/>
</dbReference>
<dbReference type="InterPro" id="IPR003661">
    <property type="entry name" value="HisK_dim/P_dom"/>
</dbReference>
<keyword evidence="4" id="KW-0600">Photoreceptor protein</keyword>
<comment type="similarity">
    <text evidence="2">In the N-terminal section; belongs to the phytochrome family.</text>
</comment>
<dbReference type="InterPro" id="IPR013654">
    <property type="entry name" value="PAS_2"/>
</dbReference>
<dbReference type="SMART" id="SM00388">
    <property type="entry name" value="HisKA"/>
    <property type="match status" value="1"/>
</dbReference>
<dbReference type="Proteomes" id="UP001218638">
    <property type="component" value="Chromosome"/>
</dbReference>
<evidence type="ECO:0000256" key="4">
    <source>
        <dbReference type="ARBA" id="ARBA00022543"/>
    </source>
</evidence>
<dbReference type="Pfam" id="PF00512">
    <property type="entry name" value="HisKA"/>
    <property type="match status" value="1"/>
</dbReference>
<evidence type="ECO:0000313" key="14">
    <source>
        <dbReference type="Proteomes" id="UP001218638"/>
    </source>
</evidence>
<name>A0AAE9ZX48_9BACT</name>
<evidence type="ECO:0000313" key="13">
    <source>
        <dbReference type="EMBL" id="WED64709.1"/>
    </source>
</evidence>
<dbReference type="EC" id="2.7.13.3" evidence="3"/>
<keyword evidence="14" id="KW-1185">Reference proteome</keyword>
<dbReference type="PANTHER" id="PTHR42878">
    <property type="entry name" value="TWO-COMPONENT HISTIDINE KINASE"/>
    <property type="match status" value="1"/>
</dbReference>
<dbReference type="Gene3D" id="3.30.450.270">
    <property type="match status" value="1"/>
</dbReference>
<dbReference type="SUPFAM" id="SSF55781">
    <property type="entry name" value="GAF domain-like"/>
    <property type="match status" value="2"/>
</dbReference>
<dbReference type="SUPFAM" id="SSF55874">
    <property type="entry name" value="ATPase domain of HSP90 chaperone/DNA topoisomerase II/histidine kinase"/>
    <property type="match status" value="1"/>
</dbReference>
<dbReference type="GO" id="GO:0009584">
    <property type="term" value="P:detection of visible light"/>
    <property type="evidence" value="ECO:0007669"/>
    <property type="project" value="InterPro"/>
</dbReference>
<evidence type="ECO:0000256" key="2">
    <source>
        <dbReference type="ARBA" id="ARBA00006402"/>
    </source>
</evidence>
<dbReference type="InterPro" id="IPR001294">
    <property type="entry name" value="Phytochrome"/>
</dbReference>
<dbReference type="GO" id="GO:0005524">
    <property type="term" value="F:ATP binding"/>
    <property type="evidence" value="ECO:0007669"/>
    <property type="project" value="UniProtKB-KW"/>
</dbReference>
<keyword evidence="10" id="KW-0675">Receptor</keyword>
<organism evidence="13 14">
    <name type="scientific">Synoicihabitans lomoniglobus</name>
    <dbReference type="NCBI Taxonomy" id="2909285"/>
    <lineage>
        <taxon>Bacteria</taxon>
        <taxon>Pseudomonadati</taxon>
        <taxon>Verrucomicrobiota</taxon>
        <taxon>Opitutia</taxon>
        <taxon>Opitutales</taxon>
        <taxon>Opitutaceae</taxon>
        <taxon>Synoicihabitans</taxon>
    </lineage>
</organism>
<dbReference type="PROSITE" id="PS50046">
    <property type="entry name" value="PHYTOCHROME_2"/>
    <property type="match status" value="1"/>
</dbReference>
<accession>A0AAE9ZX48</accession>
<dbReference type="SMART" id="SM00065">
    <property type="entry name" value="GAF"/>
    <property type="match status" value="1"/>
</dbReference>
<dbReference type="Pfam" id="PF08446">
    <property type="entry name" value="PAS_2"/>
    <property type="match status" value="1"/>
</dbReference>
<keyword evidence="6" id="KW-0716">Sensory transduction</keyword>
<dbReference type="InterPro" id="IPR050351">
    <property type="entry name" value="BphY/WalK/GraS-like"/>
</dbReference>
<evidence type="ECO:0000256" key="1">
    <source>
        <dbReference type="ARBA" id="ARBA00000085"/>
    </source>
</evidence>
<dbReference type="Gene3D" id="3.30.450.20">
    <property type="entry name" value="PAS domain"/>
    <property type="match status" value="1"/>
</dbReference>
<evidence type="ECO:0000256" key="8">
    <source>
        <dbReference type="ARBA" id="ARBA00022777"/>
    </source>
</evidence>
<comment type="catalytic activity">
    <reaction evidence="1">
        <text>ATP + protein L-histidine = ADP + protein N-phospho-L-histidine.</text>
        <dbReference type="EC" id="2.7.13.3"/>
    </reaction>
</comment>
<dbReference type="InterPro" id="IPR003018">
    <property type="entry name" value="GAF"/>
</dbReference>
<dbReference type="Pfam" id="PF01590">
    <property type="entry name" value="GAF"/>
    <property type="match status" value="1"/>
</dbReference>
<evidence type="ECO:0000256" key="5">
    <source>
        <dbReference type="ARBA" id="ARBA00022553"/>
    </source>
</evidence>
<dbReference type="GO" id="GO:0007234">
    <property type="term" value="P:osmosensory signaling via phosphorelay pathway"/>
    <property type="evidence" value="ECO:0007669"/>
    <property type="project" value="TreeGrafter"/>
</dbReference>
<dbReference type="PANTHER" id="PTHR42878:SF15">
    <property type="entry name" value="BACTERIOPHYTOCHROME"/>
    <property type="match status" value="1"/>
</dbReference>
<dbReference type="SMART" id="SM00387">
    <property type="entry name" value="HATPase_c"/>
    <property type="match status" value="1"/>
</dbReference>
<keyword evidence="8" id="KW-0418">Kinase</keyword>
<dbReference type="InterPro" id="IPR016132">
    <property type="entry name" value="Phyto_chromo_attachment"/>
</dbReference>
<sequence length="763" mass="84919">MSPPDSTGPIDLSNCDREPIHIPGSIQSHAVLFALREPDWLVEQVSSNVSVVLPEAPVVLGQKLDALLPAEVLAAWREESAREPINQNPLYLPPLPAPDGGPPFEALLHRHNTVLILELERWKDGEALKNAPSLGRFQRTLKLLSEAKSLTDFCQHAATSVREFIGFDRVMVYRFADDDSGHVIAESRRDDLESYLGLHYPASDIPKQARDLFRRSPVRLNPDIYYQPVPLDPPLHPRTDKPLDMSHCVTRSMSPIHVEYLKNMGVGASMSLSIVVEGRLWGLFACHHYRPRYVTHGARIACEFLAQTLSLQTAEKERLDQAHYASSLQTAREQLTGLFEESNDLPTTLQEAAPILGELHAGASALLLADAVHPIGAAPSETAIRQLGAWLSEHQPTSVNATTSLTTWVPEIADAFAPYSGVLAARLCRNPPAYLFWFRVPEVQIVNWAGDPTKPVESGPLGDRLTPRKSFALWQEEVRDRSLPWHAVEVDAARALRHVVLEAMARHTERLIRLQVELENRNQDLESFAYIASHDLKEPLRGLRNYARYLHEDHDAELSPEARQKLQTVQRLGLRMEQLIDALLHYSRVGRTEPRREDVDLNEILAQSRELITARLEERPTDIHVPRPLPHVTGDPVLLTEVFANLISNAVKYNDKSQPRIEIGWIAPPDGPLRFRVQDNGIGIDPANQHAVFRIFKRLHGRDEFGGGVGIGLTIVHSIITRLGGHIWLDSIPGKGTTFHFTLAPADPGGIGSPAPSADAPSA</sequence>
<dbReference type="InterPro" id="IPR005467">
    <property type="entry name" value="His_kinase_dom"/>
</dbReference>
<dbReference type="GO" id="GO:0000156">
    <property type="term" value="F:phosphorelay response regulator activity"/>
    <property type="evidence" value="ECO:0007669"/>
    <property type="project" value="TreeGrafter"/>
</dbReference>
<dbReference type="PROSITE" id="PS50109">
    <property type="entry name" value="HIS_KIN"/>
    <property type="match status" value="1"/>
</dbReference>
<dbReference type="GO" id="GO:0000155">
    <property type="term" value="F:phosphorelay sensor kinase activity"/>
    <property type="evidence" value="ECO:0007669"/>
    <property type="project" value="InterPro"/>
</dbReference>
<gene>
    <name evidence="13" type="ORF">PXH66_20385</name>
</gene>
<dbReference type="InterPro" id="IPR036097">
    <property type="entry name" value="HisK_dim/P_sf"/>
</dbReference>
<dbReference type="GO" id="GO:0030295">
    <property type="term" value="F:protein kinase activator activity"/>
    <property type="evidence" value="ECO:0007669"/>
    <property type="project" value="TreeGrafter"/>
</dbReference>
<dbReference type="EMBL" id="CP119075">
    <property type="protein sequence ID" value="WED64709.1"/>
    <property type="molecule type" value="Genomic_DNA"/>
</dbReference>
<dbReference type="RefSeq" id="WP_330929995.1">
    <property type="nucleotide sequence ID" value="NZ_CP119075.1"/>
</dbReference>
<dbReference type="InterPro" id="IPR013515">
    <property type="entry name" value="Phytochrome_cen-reg"/>
</dbReference>
<dbReference type="GO" id="GO:0009881">
    <property type="term" value="F:photoreceptor activity"/>
    <property type="evidence" value="ECO:0007669"/>
    <property type="project" value="UniProtKB-KW"/>
</dbReference>
<dbReference type="Gene3D" id="3.30.565.10">
    <property type="entry name" value="Histidine kinase-like ATPase, C-terminal domain"/>
    <property type="match status" value="1"/>
</dbReference>
<dbReference type="InterPro" id="IPR043150">
    <property type="entry name" value="Phytochrome_PHY_sf"/>
</dbReference>
<evidence type="ECO:0000259" key="12">
    <source>
        <dbReference type="PROSITE" id="PS50109"/>
    </source>
</evidence>
<dbReference type="Pfam" id="PF02518">
    <property type="entry name" value="HATPase_c"/>
    <property type="match status" value="1"/>
</dbReference>
<dbReference type="Gene3D" id="1.10.287.130">
    <property type="match status" value="1"/>
</dbReference>
<feature type="domain" description="Phytochrome chromophore attachment site" evidence="11">
    <location>
        <begin position="149"/>
        <end position="307"/>
    </location>
</feature>